<keyword evidence="2 7" id="KW-0328">Glycosyltransferase</keyword>
<dbReference type="InterPro" id="IPR029044">
    <property type="entry name" value="Nucleotide-diphossugar_trans"/>
</dbReference>
<evidence type="ECO:0000256" key="3">
    <source>
        <dbReference type="ARBA" id="ARBA00022679"/>
    </source>
</evidence>
<comment type="similarity">
    <text evidence="1">Belongs to the glycosyltransferase 2 family.</text>
</comment>
<gene>
    <name evidence="7" type="primary">icaA</name>
    <name evidence="7" type="ORF">CLCY_4c01900</name>
</gene>
<dbReference type="PATRIC" id="fig|1121307.3.peg.1846"/>
<keyword evidence="3 7" id="KW-0808">Transferase</keyword>
<organism evidence="7 8">
    <name type="scientific">Clostridium cylindrosporum DSM 605</name>
    <dbReference type="NCBI Taxonomy" id="1121307"/>
    <lineage>
        <taxon>Bacteria</taxon>
        <taxon>Bacillati</taxon>
        <taxon>Bacillota</taxon>
        <taxon>Clostridia</taxon>
        <taxon>Eubacteriales</taxon>
        <taxon>Clostridiaceae</taxon>
        <taxon>Clostridium</taxon>
    </lineage>
</organism>
<dbReference type="PANTHER" id="PTHR43630:SF1">
    <property type="entry name" value="POLY-BETA-1,6-N-ACETYL-D-GLUCOSAMINE SYNTHASE"/>
    <property type="match status" value="1"/>
</dbReference>
<dbReference type="Gene3D" id="3.90.550.10">
    <property type="entry name" value="Spore Coat Polysaccharide Biosynthesis Protein SpsA, Chain A"/>
    <property type="match status" value="1"/>
</dbReference>
<dbReference type="Pfam" id="PF00535">
    <property type="entry name" value="Glycos_transf_2"/>
    <property type="match status" value="1"/>
</dbReference>
<sequence>MEDIIYLLNVFFMIYMFLYAIIFFFSIFFSIVDLEKFFKRRKFMNNMTLSNKLNYMPISIIVPAYNEEVTIIESIDSLLHLDYPEYEIVIINDGSTDGTSSKVIEKYGLKRVYRPIRKLVNSKDCEEIFEKAIGQVTITLINKENGGKADSLNMGINVSRYPLFLSLDADSVLQEDTLSKMVEPFMEDDKTVAVGGNVKISNSYVIENGKIIGRKPKTKLIVLFQIVEYYRSFLSTRVSFNKMNSNLIISGAIGLFKKQSAIGAGGYESDTVGEDMEMVIKLHTYCIKNRIDYNIGYVPDAVCWTQVPEKLSDLKKQRRRWHMGLTQSLWEHKYVFINPRYGAVGLVAYIYYVFFELLAPIIELLGIVIIPLSYYIGLLNFDFMVLYLGIFILYSFIVSVASITFESYLFRNTISLKMGLVLIGISFLECFGFRQLCSLYRLSAFIGYKKNKLSWEKITRVHQGR</sequence>
<keyword evidence="4" id="KW-1133">Transmembrane helix</keyword>
<dbReference type="InterPro" id="IPR001173">
    <property type="entry name" value="Glyco_trans_2-like"/>
</dbReference>
<reference evidence="7 8" key="1">
    <citation type="submission" date="2015-06" db="EMBL/GenBank/DDBJ databases">
        <title>Draft genome sequence of the purine-degrading Clostridium cylindrosporum HC-1 (DSM 605).</title>
        <authorList>
            <person name="Poehlein A."/>
            <person name="Schiel-Bengelsdorf B."/>
            <person name="Bengelsdorf F."/>
            <person name="Daniel R."/>
            <person name="Duerre P."/>
        </authorList>
    </citation>
    <scope>NUCLEOTIDE SEQUENCE [LARGE SCALE GENOMIC DNA]</scope>
    <source>
        <strain evidence="7 8">DSM 605</strain>
    </source>
</reference>
<feature type="domain" description="Glycosyltransferase 2-like" evidence="6">
    <location>
        <begin position="165"/>
        <end position="390"/>
    </location>
</feature>
<dbReference type="Pfam" id="PF13632">
    <property type="entry name" value="Glyco_trans_2_3"/>
    <property type="match status" value="1"/>
</dbReference>
<evidence type="ECO:0000256" key="2">
    <source>
        <dbReference type="ARBA" id="ARBA00022676"/>
    </source>
</evidence>
<evidence type="ECO:0000256" key="4">
    <source>
        <dbReference type="SAM" id="Phobius"/>
    </source>
</evidence>
<dbReference type="PANTHER" id="PTHR43630">
    <property type="entry name" value="POLY-BETA-1,6-N-ACETYL-D-GLUCOSAMINE SYNTHASE"/>
    <property type="match status" value="1"/>
</dbReference>
<dbReference type="RefSeq" id="WP_242844946.1">
    <property type="nucleotide sequence ID" value="NZ_LFVU01000024.1"/>
</dbReference>
<dbReference type="CDD" id="cd06423">
    <property type="entry name" value="CESA_like"/>
    <property type="match status" value="1"/>
</dbReference>
<dbReference type="Proteomes" id="UP000036756">
    <property type="component" value="Unassembled WGS sequence"/>
</dbReference>
<evidence type="ECO:0000256" key="1">
    <source>
        <dbReference type="ARBA" id="ARBA00006739"/>
    </source>
</evidence>
<evidence type="ECO:0000259" key="6">
    <source>
        <dbReference type="Pfam" id="PF13632"/>
    </source>
</evidence>
<feature type="transmembrane region" description="Helical" evidence="4">
    <location>
        <begin position="6"/>
        <end position="32"/>
    </location>
</feature>
<dbReference type="STRING" id="1121307.CLCY_4c01900"/>
<dbReference type="AlphaFoldDB" id="A0A0J8D8K9"/>
<dbReference type="GO" id="GO:0016757">
    <property type="term" value="F:glycosyltransferase activity"/>
    <property type="evidence" value="ECO:0007669"/>
    <property type="project" value="UniProtKB-KW"/>
</dbReference>
<accession>A0A0J8D8K9</accession>
<evidence type="ECO:0000259" key="5">
    <source>
        <dbReference type="Pfam" id="PF00535"/>
    </source>
</evidence>
<keyword evidence="8" id="KW-1185">Reference proteome</keyword>
<feature type="transmembrane region" description="Helical" evidence="4">
    <location>
        <begin position="385"/>
        <end position="408"/>
    </location>
</feature>
<protein>
    <submittedName>
        <fullName evidence="7">Poly-beta-1,6-N-acetyl-D-glucosamine synthase IcaA</fullName>
        <ecNumber evidence="7">2.4.1.-</ecNumber>
    </submittedName>
</protein>
<dbReference type="EMBL" id="LFVU01000024">
    <property type="protein sequence ID" value="KMT22217.1"/>
    <property type="molecule type" value="Genomic_DNA"/>
</dbReference>
<evidence type="ECO:0000313" key="7">
    <source>
        <dbReference type="EMBL" id="KMT22217.1"/>
    </source>
</evidence>
<feature type="transmembrane region" description="Helical" evidence="4">
    <location>
        <begin position="334"/>
        <end position="352"/>
    </location>
</feature>
<feature type="transmembrane region" description="Helical" evidence="4">
    <location>
        <begin position="414"/>
        <end position="433"/>
    </location>
</feature>
<proteinExistence type="inferred from homology"/>
<keyword evidence="4" id="KW-0812">Transmembrane</keyword>
<dbReference type="SUPFAM" id="SSF53448">
    <property type="entry name" value="Nucleotide-diphospho-sugar transferases"/>
    <property type="match status" value="1"/>
</dbReference>
<comment type="caution">
    <text evidence="7">The sequence shown here is derived from an EMBL/GenBank/DDBJ whole genome shotgun (WGS) entry which is preliminary data.</text>
</comment>
<evidence type="ECO:0000313" key="8">
    <source>
        <dbReference type="Proteomes" id="UP000036756"/>
    </source>
</evidence>
<feature type="domain" description="Glycosyltransferase 2-like" evidence="5">
    <location>
        <begin position="59"/>
        <end position="112"/>
    </location>
</feature>
<name>A0A0J8D8K9_CLOCY</name>
<keyword evidence="4" id="KW-0472">Membrane</keyword>
<feature type="transmembrane region" description="Helical" evidence="4">
    <location>
        <begin position="358"/>
        <end position="378"/>
    </location>
</feature>
<dbReference type="EC" id="2.4.1.-" evidence="7"/>